<dbReference type="GO" id="GO:0006979">
    <property type="term" value="P:response to oxidative stress"/>
    <property type="evidence" value="ECO:0007669"/>
    <property type="project" value="InterPro"/>
</dbReference>
<evidence type="ECO:0000256" key="3">
    <source>
        <dbReference type="ARBA" id="ARBA00011881"/>
    </source>
</evidence>
<reference evidence="18" key="2">
    <citation type="submission" date="2025-09" db="UniProtKB">
        <authorList>
            <consortium name="Ensembl"/>
        </authorList>
    </citation>
    <scope>IDENTIFICATION</scope>
</reference>
<evidence type="ECO:0000256" key="10">
    <source>
        <dbReference type="ARBA" id="ARBA00036755"/>
    </source>
</evidence>
<dbReference type="PROSITE" id="PS00763">
    <property type="entry name" value="GLUTATHIONE_PEROXID_2"/>
    <property type="match status" value="1"/>
</dbReference>
<evidence type="ECO:0000256" key="16">
    <source>
        <dbReference type="RuleBase" id="RU000499"/>
    </source>
</evidence>
<evidence type="ECO:0000313" key="19">
    <source>
        <dbReference type="Proteomes" id="UP000694551"/>
    </source>
</evidence>
<dbReference type="FunFam" id="3.40.30.10:FF:000151">
    <property type="entry name" value="Glutathione peroxidase"/>
    <property type="match status" value="1"/>
</dbReference>
<dbReference type="Ensembl" id="ENSSOCT00000000478.1">
    <property type="protein sequence ID" value="ENSSOCP00000000467.1"/>
    <property type="gene ID" value="ENSSOCG00000000373.1"/>
</dbReference>
<dbReference type="Pfam" id="PF00255">
    <property type="entry name" value="GSHPx"/>
    <property type="match status" value="1"/>
</dbReference>
<keyword evidence="6 16" id="KW-0560">Oxidoreductase</keyword>
<dbReference type="GO" id="GO:0005737">
    <property type="term" value="C:cytoplasm"/>
    <property type="evidence" value="ECO:0007669"/>
    <property type="project" value="UniProtKB-SubCell"/>
</dbReference>
<comment type="function">
    <text evidence="14">Catalyzes the reduction of hydroperoxides in a glutathione-dependent manner thus regulating cellular redox homeostasis. Can reduce small soluble hydroperoxides such as H2O2, cumene hydroperoxide and tert-butyl hydroperoxide, as well as several fatty acid-derived hydroperoxides. Cannot reduce phosphatidycholine hydroperoxide.</text>
</comment>
<dbReference type="GO" id="GO:0047066">
    <property type="term" value="F:phospholipid-hydroperoxide glutathione peroxidase activity"/>
    <property type="evidence" value="ECO:0007669"/>
    <property type="project" value="UniProtKB-EC"/>
</dbReference>
<dbReference type="PANTHER" id="PTHR11592">
    <property type="entry name" value="GLUTATHIONE PEROXIDASE"/>
    <property type="match status" value="1"/>
</dbReference>
<comment type="catalytic activity">
    <reaction evidence="12">
        <text>(15S)-hydroperoxy-(5Z,8Z,11Z,13E)-eicosatetraenoate + 2 glutathione = (15S)-hydroxy-(5Z,8Z,11Z,13E)-eicosatetraenoate + glutathione disulfide + H2O</text>
        <dbReference type="Rhea" id="RHEA:76695"/>
        <dbReference type="ChEBI" id="CHEBI:15377"/>
        <dbReference type="ChEBI" id="CHEBI:57409"/>
        <dbReference type="ChEBI" id="CHEBI:57446"/>
        <dbReference type="ChEBI" id="CHEBI:57925"/>
        <dbReference type="ChEBI" id="CHEBI:58297"/>
    </reaction>
    <physiologicalReaction direction="left-to-right" evidence="12">
        <dbReference type="Rhea" id="RHEA:76696"/>
    </physiologicalReaction>
</comment>
<feature type="region of interest" description="Disordered" evidence="17">
    <location>
        <begin position="33"/>
        <end position="59"/>
    </location>
</feature>
<dbReference type="PRINTS" id="PR01011">
    <property type="entry name" value="GLUTPROXDASE"/>
</dbReference>
<dbReference type="PANTHER" id="PTHR11592:SF36">
    <property type="entry name" value="GLUTATHIONE PEROXIDASE 2"/>
    <property type="match status" value="1"/>
</dbReference>
<dbReference type="GO" id="GO:0004602">
    <property type="term" value="F:glutathione peroxidase activity"/>
    <property type="evidence" value="ECO:0007669"/>
    <property type="project" value="UniProtKB-EC"/>
</dbReference>
<dbReference type="Proteomes" id="UP000694551">
    <property type="component" value="Unplaced"/>
</dbReference>
<evidence type="ECO:0000256" key="4">
    <source>
        <dbReference type="ARBA" id="ARBA00022490"/>
    </source>
</evidence>
<evidence type="ECO:0000256" key="14">
    <source>
        <dbReference type="ARBA" id="ARBA00046108"/>
    </source>
</evidence>
<dbReference type="InterPro" id="IPR036249">
    <property type="entry name" value="Thioredoxin-like_sf"/>
</dbReference>
<evidence type="ECO:0000256" key="1">
    <source>
        <dbReference type="ARBA" id="ARBA00004496"/>
    </source>
</evidence>
<keyword evidence="5 16" id="KW-0575">Peroxidase</keyword>
<evidence type="ECO:0000256" key="17">
    <source>
        <dbReference type="SAM" id="MobiDB-lite"/>
    </source>
</evidence>
<evidence type="ECO:0000313" key="18">
    <source>
        <dbReference type="Ensembl" id="ENSSOCP00000000467.1"/>
    </source>
</evidence>
<name>A0A8D0EH86_STROC</name>
<dbReference type="SUPFAM" id="SSF52833">
    <property type="entry name" value="Thioredoxin-like"/>
    <property type="match status" value="1"/>
</dbReference>
<evidence type="ECO:0000256" key="7">
    <source>
        <dbReference type="ARBA" id="ARBA00035814"/>
    </source>
</evidence>
<comment type="catalytic activity">
    <reaction evidence="8">
        <text>2 glutathione + H2O2 = glutathione disulfide + 2 H2O</text>
        <dbReference type="Rhea" id="RHEA:16833"/>
        <dbReference type="ChEBI" id="CHEBI:15377"/>
        <dbReference type="ChEBI" id="CHEBI:16240"/>
        <dbReference type="ChEBI" id="CHEBI:57925"/>
        <dbReference type="ChEBI" id="CHEBI:58297"/>
        <dbReference type="EC" id="1.11.1.9"/>
    </reaction>
    <physiologicalReaction direction="left-to-right" evidence="8">
        <dbReference type="Rhea" id="RHEA:16834"/>
    </physiologicalReaction>
</comment>
<sequence>MHWGCLVPPHLGPSHPILRPAQPQLLESRYFLTPPSVPSQRRRAPQHPPPRGRGEEQPRCTRPCHELLRQSFYDLSATSLHGEKVDFNVFRGTTVRDYTQLNMLQTRYPRRLVVLGFPCNQFGYQENGTNEEILNSLKHVRPGGGFEPNFTLFQKCQVNGQDTHPVFAYLKAHLPTPADEVAHLMAEPRFFTWSPVRRSDISWNFEKFLVGPEGEPFRRYSPRTPTAQLEPDIQRLLKLAK</sequence>
<evidence type="ECO:0000256" key="9">
    <source>
        <dbReference type="ARBA" id="ARBA00036240"/>
    </source>
</evidence>
<comment type="catalytic activity">
    <reaction evidence="10">
        <text>cumene hydroperoxide + 2 glutathione = 2-phenylpropan-2-ol + glutathione disulfide + H2O</text>
        <dbReference type="Rhea" id="RHEA:69651"/>
        <dbReference type="ChEBI" id="CHEBI:15377"/>
        <dbReference type="ChEBI" id="CHEBI:57925"/>
        <dbReference type="ChEBI" id="CHEBI:58297"/>
        <dbReference type="ChEBI" id="CHEBI:78673"/>
        <dbReference type="ChEBI" id="CHEBI:131607"/>
    </reaction>
    <physiologicalReaction direction="left-to-right" evidence="10">
        <dbReference type="Rhea" id="RHEA:69652"/>
    </physiologicalReaction>
</comment>
<comment type="subunit">
    <text evidence="3">Homotetramer.</text>
</comment>
<evidence type="ECO:0000256" key="6">
    <source>
        <dbReference type="ARBA" id="ARBA00023002"/>
    </source>
</evidence>
<evidence type="ECO:0000256" key="2">
    <source>
        <dbReference type="ARBA" id="ARBA00006926"/>
    </source>
</evidence>
<evidence type="ECO:0000256" key="13">
    <source>
        <dbReference type="ARBA" id="ARBA00043817"/>
    </source>
</evidence>
<comment type="catalytic activity">
    <reaction evidence="13">
        <text>(12R)-hydroperoxy-(5Z,8Z,10E,14Z)-eicosatetraenoate + 2 glutathione = (12R)-hydroxy-(5Z,8Z,10E,14Z)-eicosatetraenoate + glutathione disulfide + H2O</text>
        <dbReference type="Rhea" id="RHEA:76691"/>
        <dbReference type="ChEBI" id="CHEBI:15377"/>
        <dbReference type="ChEBI" id="CHEBI:57925"/>
        <dbReference type="ChEBI" id="CHEBI:58297"/>
        <dbReference type="ChEBI" id="CHEBI:75230"/>
        <dbReference type="ChEBI" id="CHEBI:83343"/>
    </reaction>
    <physiologicalReaction direction="left-to-right" evidence="13">
        <dbReference type="Rhea" id="RHEA:76692"/>
    </physiologicalReaction>
</comment>
<comment type="catalytic activity">
    <reaction evidence="7">
        <text>a hydroperoxy polyunsaturated fatty acid + 2 glutathione = a hydroxy polyunsaturated fatty acid + glutathione disulfide + H2O</text>
        <dbReference type="Rhea" id="RHEA:19057"/>
        <dbReference type="ChEBI" id="CHEBI:15377"/>
        <dbReference type="ChEBI" id="CHEBI:57925"/>
        <dbReference type="ChEBI" id="CHEBI:58297"/>
        <dbReference type="ChEBI" id="CHEBI:131871"/>
        <dbReference type="ChEBI" id="CHEBI:134019"/>
        <dbReference type="EC" id="1.11.1.12"/>
    </reaction>
    <physiologicalReaction direction="left-to-right" evidence="7">
        <dbReference type="Rhea" id="RHEA:19058"/>
    </physiologicalReaction>
</comment>
<evidence type="ECO:0000256" key="12">
    <source>
        <dbReference type="ARBA" id="ARBA00043784"/>
    </source>
</evidence>
<dbReference type="InterPro" id="IPR029760">
    <property type="entry name" value="GPX_CS"/>
</dbReference>
<dbReference type="Gene3D" id="3.40.30.10">
    <property type="entry name" value="Glutaredoxin"/>
    <property type="match status" value="1"/>
</dbReference>
<comment type="catalytic activity">
    <reaction evidence="9">
        <text>(13S)-hydroperoxy-(9Z,11E)-octadecadienoate + 2 glutathione = (13S)-hydroxy-(9Z,11E)-octadecadienoate + glutathione disulfide + H2O</text>
        <dbReference type="Rhea" id="RHEA:48888"/>
        <dbReference type="ChEBI" id="CHEBI:15377"/>
        <dbReference type="ChEBI" id="CHEBI:57466"/>
        <dbReference type="ChEBI" id="CHEBI:57925"/>
        <dbReference type="ChEBI" id="CHEBI:58297"/>
        <dbReference type="ChEBI" id="CHEBI:90850"/>
    </reaction>
    <physiologicalReaction direction="left-to-right" evidence="9">
        <dbReference type="Rhea" id="RHEA:48889"/>
    </physiologicalReaction>
</comment>
<reference evidence="18" key="1">
    <citation type="submission" date="2025-08" db="UniProtKB">
        <authorList>
            <consortium name="Ensembl"/>
        </authorList>
    </citation>
    <scope>IDENTIFICATION</scope>
</reference>
<comment type="similarity">
    <text evidence="2 16">Belongs to the glutathione peroxidase family.</text>
</comment>
<organism evidence="18 19">
    <name type="scientific">Strix occidentalis caurina</name>
    <name type="common">northern spotted owl</name>
    <dbReference type="NCBI Taxonomy" id="311401"/>
    <lineage>
        <taxon>Eukaryota</taxon>
        <taxon>Metazoa</taxon>
        <taxon>Chordata</taxon>
        <taxon>Craniata</taxon>
        <taxon>Vertebrata</taxon>
        <taxon>Euteleostomi</taxon>
        <taxon>Archelosauria</taxon>
        <taxon>Archosauria</taxon>
        <taxon>Dinosauria</taxon>
        <taxon>Saurischia</taxon>
        <taxon>Theropoda</taxon>
        <taxon>Coelurosauria</taxon>
        <taxon>Aves</taxon>
        <taxon>Neognathae</taxon>
        <taxon>Neoaves</taxon>
        <taxon>Telluraves</taxon>
        <taxon>Strigiformes</taxon>
        <taxon>Strigidae</taxon>
        <taxon>Strix</taxon>
    </lineage>
</organism>
<evidence type="ECO:0000256" key="5">
    <source>
        <dbReference type="ARBA" id="ARBA00022559"/>
    </source>
</evidence>
<dbReference type="InterPro" id="IPR000889">
    <property type="entry name" value="Glutathione_peroxidase"/>
</dbReference>
<evidence type="ECO:0000256" key="15">
    <source>
        <dbReference type="ARBA" id="ARBA00049530"/>
    </source>
</evidence>
<comment type="catalytic activity">
    <reaction evidence="15">
        <text>tert-butyl hydroperoxide + 2 glutathione = tert-butanol + glutathione disulfide + H2O</text>
        <dbReference type="Rhea" id="RHEA:69412"/>
        <dbReference type="ChEBI" id="CHEBI:15377"/>
        <dbReference type="ChEBI" id="CHEBI:45895"/>
        <dbReference type="ChEBI" id="CHEBI:57925"/>
        <dbReference type="ChEBI" id="CHEBI:58297"/>
        <dbReference type="ChEBI" id="CHEBI:64090"/>
    </reaction>
    <physiologicalReaction direction="left-to-right" evidence="15">
        <dbReference type="Rhea" id="RHEA:69413"/>
    </physiologicalReaction>
</comment>
<dbReference type="CDD" id="cd00340">
    <property type="entry name" value="GSH_Peroxidase"/>
    <property type="match status" value="1"/>
</dbReference>
<keyword evidence="19" id="KW-1185">Reference proteome</keyword>
<dbReference type="PROSITE" id="PS51355">
    <property type="entry name" value="GLUTATHIONE_PEROXID_3"/>
    <property type="match status" value="1"/>
</dbReference>
<proteinExistence type="inferred from homology"/>
<evidence type="ECO:0000256" key="11">
    <source>
        <dbReference type="ARBA" id="ARBA00043664"/>
    </source>
</evidence>
<keyword evidence="4" id="KW-0963">Cytoplasm</keyword>
<comment type="catalytic activity">
    <reaction evidence="11">
        <text>(5S)-hydroperoxy-(6E,8Z,11Z,14Z)-eicosatetraenoate + 2 glutathione = (5S)-hydroxy-(6E,8Z,11Z,14Z)-eicosatetraenoate + glutathione disulfide + H2O</text>
        <dbReference type="Rhea" id="RHEA:48620"/>
        <dbReference type="ChEBI" id="CHEBI:15377"/>
        <dbReference type="ChEBI" id="CHEBI:57450"/>
        <dbReference type="ChEBI" id="CHEBI:57925"/>
        <dbReference type="ChEBI" id="CHEBI:58297"/>
        <dbReference type="ChEBI" id="CHEBI:90632"/>
    </reaction>
    <physiologicalReaction direction="left-to-right" evidence="11">
        <dbReference type="Rhea" id="RHEA:48621"/>
    </physiologicalReaction>
</comment>
<evidence type="ECO:0000256" key="8">
    <source>
        <dbReference type="ARBA" id="ARBA00036108"/>
    </source>
</evidence>
<protein>
    <recommendedName>
        <fullName evidence="16">Glutathione peroxidase</fullName>
    </recommendedName>
</protein>
<accession>A0A8D0EH86</accession>
<comment type="subcellular location">
    <subcellularLocation>
        <location evidence="1">Cytoplasm</location>
    </subcellularLocation>
</comment>
<dbReference type="AlphaFoldDB" id="A0A8D0EH86"/>